<evidence type="ECO:0000256" key="1">
    <source>
        <dbReference type="SAM" id="Phobius"/>
    </source>
</evidence>
<keyword evidence="1" id="KW-0812">Transmembrane</keyword>
<accession>A0A7L4P730</accession>
<gene>
    <name evidence="2" type="ORF">HC235_02745</name>
</gene>
<dbReference type="AlphaFoldDB" id="A0A7L4P730"/>
<organism evidence="2 3">
    <name type="scientific">Pyrobaculum arsenaticum</name>
    <dbReference type="NCBI Taxonomy" id="121277"/>
    <lineage>
        <taxon>Archaea</taxon>
        <taxon>Thermoproteota</taxon>
        <taxon>Thermoprotei</taxon>
        <taxon>Thermoproteales</taxon>
        <taxon>Thermoproteaceae</taxon>
        <taxon>Pyrobaculum</taxon>
    </lineage>
</organism>
<keyword evidence="1" id="KW-1133">Transmembrane helix</keyword>
<keyword evidence="1" id="KW-0472">Membrane</keyword>
<dbReference type="EMBL" id="JAAVJF010000001">
    <property type="protein sequence ID" value="NYR14895.1"/>
    <property type="molecule type" value="Genomic_DNA"/>
</dbReference>
<keyword evidence="3" id="KW-1185">Reference proteome</keyword>
<proteinExistence type="predicted"/>
<name>A0A7L4P730_9CREN</name>
<feature type="transmembrane region" description="Helical" evidence="1">
    <location>
        <begin position="59"/>
        <end position="80"/>
    </location>
</feature>
<evidence type="ECO:0000313" key="2">
    <source>
        <dbReference type="EMBL" id="NYR14895.1"/>
    </source>
</evidence>
<protein>
    <submittedName>
        <fullName evidence="2">Uncharacterized protein</fullName>
    </submittedName>
</protein>
<evidence type="ECO:0000313" key="3">
    <source>
        <dbReference type="Proteomes" id="UP000554766"/>
    </source>
</evidence>
<comment type="caution">
    <text evidence="2">The sequence shown here is derived from an EMBL/GenBank/DDBJ whole genome shotgun (WGS) entry which is preliminary data.</text>
</comment>
<dbReference type="RefSeq" id="WP_179790309.1">
    <property type="nucleotide sequence ID" value="NZ_JAAVJF010000001.1"/>
</dbReference>
<sequence>MNSATLLLLLGVVVAVGMVLLNYGLTYSKAVYDAFANSPGDPATLREDPVERTWMLQSAVWTSIFALSIIAVMAYLYYLAKEEFK</sequence>
<reference evidence="2 3" key="1">
    <citation type="journal article" date="2020" name="Nat. Commun.">
        <title>The structures of two archaeal type IV pili illuminate evolutionary relationships.</title>
        <authorList>
            <person name="Wang F."/>
            <person name="Baquero D.P."/>
            <person name="Su Z."/>
            <person name="Beltran L.C."/>
            <person name="Prangishvili D."/>
            <person name="Krupovic M."/>
            <person name="Egelman E.H."/>
        </authorList>
    </citation>
    <scope>NUCLEOTIDE SEQUENCE [LARGE SCALE GENOMIC DNA]</scope>
    <source>
        <strain evidence="2 3">2GA</strain>
    </source>
</reference>
<dbReference type="Proteomes" id="UP000554766">
    <property type="component" value="Unassembled WGS sequence"/>
</dbReference>